<evidence type="ECO:0000256" key="1">
    <source>
        <dbReference type="ARBA" id="ARBA00006484"/>
    </source>
</evidence>
<evidence type="ECO:0008006" key="4">
    <source>
        <dbReference type="Google" id="ProtNLM"/>
    </source>
</evidence>
<dbReference type="Pfam" id="PF00106">
    <property type="entry name" value="adh_short"/>
    <property type="match status" value="1"/>
</dbReference>
<dbReference type="AlphaFoldDB" id="A0A382AJZ4"/>
<accession>A0A382AJZ4</accession>
<dbReference type="InterPro" id="IPR002347">
    <property type="entry name" value="SDR_fam"/>
</dbReference>
<dbReference type="SUPFAM" id="SSF51735">
    <property type="entry name" value="NAD(P)-binding Rossmann-fold domains"/>
    <property type="match status" value="1"/>
</dbReference>
<feature type="non-terminal residue" evidence="3">
    <location>
        <position position="1"/>
    </location>
</feature>
<dbReference type="PANTHER" id="PTHR42901">
    <property type="entry name" value="ALCOHOL DEHYDROGENASE"/>
    <property type="match status" value="1"/>
</dbReference>
<dbReference type="EMBL" id="UINC01025550">
    <property type="protein sequence ID" value="SVB01323.1"/>
    <property type="molecule type" value="Genomic_DNA"/>
</dbReference>
<protein>
    <recommendedName>
        <fullName evidence="4">SDR family NAD(P)-dependent oxidoreductase</fullName>
    </recommendedName>
</protein>
<keyword evidence="2" id="KW-0560">Oxidoreductase</keyword>
<feature type="non-terminal residue" evidence="3">
    <location>
        <position position="85"/>
    </location>
</feature>
<evidence type="ECO:0000313" key="3">
    <source>
        <dbReference type="EMBL" id="SVB01323.1"/>
    </source>
</evidence>
<reference evidence="3" key="1">
    <citation type="submission" date="2018-05" db="EMBL/GenBank/DDBJ databases">
        <authorList>
            <person name="Lanie J.A."/>
            <person name="Ng W.-L."/>
            <person name="Kazmierczak K.M."/>
            <person name="Andrzejewski T.M."/>
            <person name="Davidsen T.M."/>
            <person name="Wayne K.J."/>
            <person name="Tettelin H."/>
            <person name="Glass J.I."/>
            <person name="Rusch D."/>
            <person name="Podicherti R."/>
            <person name="Tsui H.-C.T."/>
            <person name="Winkler M.E."/>
        </authorList>
    </citation>
    <scope>NUCLEOTIDE SEQUENCE</scope>
</reference>
<sequence>MRKTALITGASAGFGVEFARLFAQHRNDVILTARRGDRLSELAASLESKHTINAHVIVADLAATDGARKLFEQVQAKGLEVEYLV</sequence>
<organism evidence="3">
    <name type="scientific">marine metagenome</name>
    <dbReference type="NCBI Taxonomy" id="408172"/>
    <lineage>
        <taxon>unclassified sequences</taxon>
        <taxon>metagenomes</taxon>
        <taxon>ecological metagenomes</taxon>
    </lineage>
</organism>
<name>A0A382AJZ4_9ZZZZ</name>
<proteinExistence type="inferred from homology"/>
<dbReference type="PANTHER" id="PTHR42901:SF1">
    <property type="entry name" value="ALCOHOL DEHYDROGENASE"/>
    <property type="match status" value="1"/>
</dbReference>
<dbReference type="Gene3D" id="3.40.50.720">
    <property type="entry name" value="NAD(P)-binding Rossmann-like Domain"/>
    <property type="match status" value="1"/>
</dbReference>
<gene>
    <name evidence="3" type="ORF">METZ01_LOCUS154177</name>
</gene>
<evidence type="ECO:0000256" key="2">
    <source>
        <dbReference type="ARBA" id="ARBA00023002"/>
    </source>
</evidence>
<dbReference type="InterPro" id="IPR036291">
    <property type="entry name" value="NAD(P)-bd_dom_sf"/>
</dbReference>
<comment type="similarity">
    <text evidence="1">Belongs to the short-chain dehydrogenases/reductases (SDR) family.</text>
</comment>
<dbReference type="GO" id="GO:0016491">
    <property type="term" value="F:oxidoreductase activity"/>
    <property type="evidence" value="ECO:0007669"/>
    <property type="project" value="UniProtKB-KW"/>
</dbReference>